<dbReference type="EMBL" id="OX458333">
    <property type="protein sequence ID" value="CAI8831183.1"/>
    <property type="molecule type" value="Genomic_DNA"/>
</dbReference>
<evidence type="ECO:0000256" key="5">
    <source>
        <dbReference type="PIRNR" id="PIRNR006276"/>
    </source>
</evidence>
<dbReference type="SUPFAM" id="SSF52402">
    <property type="entry name" value="Adenine nucleotide alpha hydrolases-like"/>
    <property type="match status" value="1"/>
</dbReference>
<dbReference type="Pfam" id="PF00582">
    <property type="entry name" value="Usp"/>
    <property type="match status" value="1"/>
</dbReference>
<dbReference type="PANTHER" id="PTHR46268">
    <property type="entry name" value="STRESS RESPONSE PROTEIN NHAX"/>
    <property type="match status" value="1"/>
</dbReference>
<organism evidence="7 8">
    <name type="scientific">Methylocaldum szegediense</name>
    <dbReference type="NCBI Taxonomy" id="73780"/>
    <lineage>
        <taxon>Bacteria</taxon>
        <taxon>Pseudomonadati</taxon>
        <taxon>Pseudomonadota</taxon>
        <taxon>Gammaproteobacteria</taxon>
        <taxon>Methylococcales</taxon>
        <taxon>Methylococcaceae</taxon>
        <taxon>Methylocaldum</taxon>
    </lineage>
</organism>
<evidence type="ECO:0000313" key="7">
    <source>
        <dbReference type="EMBL" id="CAI8831183.1"/>
    </source>
</evidence>
<gene>
    <name evidence="7" type="primary">uspA</name>
    <name evidence="7" type="ORF">MSZNOR_2146</name>
</gene>
<proteinExistence type="inferred from homology"/>
<feature type="domain" description="UspA" evidence="6">
    <location>
        <begin position="3"/>
        <end position="142"/>
    </location>
</feature>
<dbReference type="PRINTS" id="PR01438">
    <property type="entry name" value="UNVRSLSTRESS"/>
</dbReference>
<comment type="similarity">
    <text evidence="2 5">Belongs to the universal stress protein A family.</text>
</comment>
<evidence type="ECO:0000259" key="6">
    <source>
        <dbReference type="Pfam" id="PF00582"/>
    </source>
</evidence>
<comment type="subcellular location">
    <subcellularLocation>
        <location evidence="1 5">Cytoplasm</location>
    </subcellularLocation>
</comment>
<name>A0ABN8X4N7_9GAMM</name>
<dbReference type="InterPro" id="IPR006015">
    <property type="entry name" value="Universal_stress_UspA"/>
</dbReference>
<dbReference type="Proteomes" id="UP001162030">
    <property type="component" value="Chromosome"/>
</dbReference>
<dbReference type="Gene3D" id="3.40.50.620">
    <property type="entry name" value="HUPs"/>
    <property type="match status" value="1"/>
</dbReference>
<dbReference type="PIRSF" id="PIRSF006276">
    <property type="entry name" value="UspA"/>
    <property type="match status" value="1"/>
</dbReference>
<sequence length="145" mass="16115">MAYRRILLAADFSEHGEEVIQRALELATKYAAELGIIHVVENVPIMDSSYGPIVPFDIDLTDQMVEAARKRLAEIAESLAIPEDRRWVEIGSPKVEIIRVAKEWQADLIVIGSHGRHGFGLLLGSTAASVIHHAENDVLAVRLRR</sequence>
<reference evidence="7 8" key="1">
    <citation type="submission" date="2023-03" db="EMBL/GenBank/DDBJ databases">
        <authorList>
            <person name="Pearce D."/>
        </authorList>
    </citation>
    <scope>NUCLEOTIDE SEQUENCE [LARGE SCALE GENOMIC DNA]</scope>
    <source>
        <strain evidence="7">Msz</strain>
    </source>
</reference>
<dbReference type="RefSeq" id="WP_026611816.1">
    <property type="nucleotide sequence ID" value="NZ_OX458333.1"/>
</dbReference>
<keyword evidence="8" id="KW-1185">Reference proteome</keyword>
<accession>A0ABN8X4N7</accession>
<dbReference type="PANTHER" id="PTHR46268:SF23">
    <property type="entry name" value="UNIVERSAL STRESS PROTEIN A-RELATED"/>
    <property type="match status" value="1"/>
</dbReference>
<evidence type="ECO:0000256" key="1">
    <source>
        <dbReference type="ARBA" id="ARBA00004496"/>
    </source>
</evidence>
<evidence type="ECO:0000313" key="8">
    <source>
        <dbReference type="Proteomes" id="UP001162030"/>
    </source>
</evidence>
<keyword evidence="4 5" id="KW-0963">Cytoplasm</keyword>
<dbReference type="InterPro" id="IPR014729">
    <property type="entry name" value="Rossmann-like_a/b/a_fold"/>
</dbReference>
<evidence type="ECO:0000256" key="3">
    <source>
        <dbReference type="ARBA" id="ARBA00011738"/>
    </source>
</evidence>
<protein>
    <recommendedName>
        <fullName evidence="5">Universal stress protein</fullName>
    </recommendedName>
</protein>
<evidence type="ECO:0000256" key="4">
    <source>
        <dbReference type="ARBA" id="ARBA00022490"/>
    </source>
</evidence>
<dbReference type="InterPro" id="IPR006016">
    <property type="entry name" value="UspA"/>
</dbReference>
<comment type="subunit">
    <text evidence="3">Homodimer.</text>
</comment>
<evidence type="ECO:0000256" key="2">
    <source>
        <dbReference type="ARBA" id="ARBA00008791"/>
    </source>
</evidence>